<dbReference type="KEGG" id="shg:Sph21_4047"/>
<dbReference type="PATRIC" id="fig|743722.3.peg.4313"/>
<protein>
    <submittedName>
        <fullName evidence="1">Uncharacterized protein</fullName>
    </submittedName>
</protein>
<evidence type="ECO:0000313" key="1">
    <source>
        <dbReference type="EMBL" id="ADZ80581.1"/>
    </source>
</evidence>
<dbReference type="HOGENOM" id="CLU_1626014_0_0_10"/>
<name>F4C7G0_SPHS2</name>
<accession>F4C7G0</accession>
<dbReference type="Gene3D" id="3.10.450.360">
    <property type="match status" value="1"/>
</dbReference>
<sequence length="163" mass="18599">MVIVIIGTTDGRAQMLVAQNGSEVGEDLDAPLNTVLTSIGSSNSRLVLKHFNKHFYNISDARWYKVNDGLVTKFKQETIPYTVSYSATGIWKHTIKYLNESATPEDLKKIIRSKFDGYSVLRAREIQIPGTVIYLVQIQKDKHYKEISVHNKRIRTLKSLYPL</sequence>
<dbReference type="AlphaFoldDB" id="F4C7G0"/>
<organism evidence="1">
    <name type="scientific">Sphingobacterium sp. (strain 21)</name>
    <dbReference type="NCBI Taxonomy" id="743722"/>
    <lineage>
        <taxon>Bacteria</taxon>
        <taxon>Pseudomonadati</taxon>
        <taxon>Bacteroidota</taxon>
        <taxon>Sphingobacteriia</taxon>
        <taxon>Sphingobacteriales</taxon>
        <taxon>Sphingobacteriaceae</taxon>
        <taxon>Sphingobacterium</taxon>
    </lineage>
</organism>
<proteinExistence type="predicted"/>
<dbReference type="STRING" id="743722.Sph21_4047"/>
<dbReference type="SUPFAM" id="SSF160574">
    <property type="entry name" value="BT0923-like"/>
    <property type="match status" value="1"/>
</dbReference>
<dbReference type="eggNOG" id="ENOG502ZSCX">
    <property type="taxonomic scope" value="Bacteria"/>
</dbReference>
<dbReference type="EMBL" id="CP002584">
    <property type="protein sequence ID" value="ADZ80581.1"/>
    <property type="molecule type" value="Genomic_DNA"/>
</dbReference>
<gene>
    <name evidence="1" type="ordered locus">Sph21_4047</name>
</gene>
<reference evidence="1" key="1">
    <citation type="submission" date="2011-03" db="EMBL/GenBank/DDBJ databases">
        <title>Complete sequence of Sphingobacterium sp. 21.</title>
        <authorList>
            <consortium name="US DOE Joint Genome Institute"/>
            <person name="Lucas S."/>
            <person name="Copeland A."/>
            <person name="Lapidus A."/>
            <person name="Cheng J.-F."/>
            <person name="Goodwin L."/>
            <person name="Pitluck S."/>
            <person name="Davenport K."/>
            <person name="Detter J.C."/>
            <person name="Han C."/>
            <person name="Tapia R."/>
            <person name="Land M."/>
            <person name="Hauser L."/>
            <person name="Kyrpides N."/>
            <person name="Ivanova N."/>
            <person name="Ovchinnikova G."/>
            <person name="Pagani I."/>
            <person name="Siebers A.K."/>
            <person name="Allgaier M."/>
            <person name="Thelen M.P."/>
            <person name="Hugenholtz P."/>
            <person name="Woyke T."/>
        </authorList>
    </citation>
    <scope>NUCLEOTIDE SEQUENCE</scope>
    <source>
        <strain evidence="1">21</strain>
    </source>
</reference>